<dbReference type="InterPro" id="IPR036918">
    <property type="entry name" value="Pyrv_Knase_C_sf"/>
</dbReference>
<dbReference type="Pfam" id="PF02887">
    <property type="entry name" value="PK_C"/>
    <property type="match status" value="1"/>
</dbReference>
<dbReference type="InterPro" id="IPR015074">
    <property type="entry name" value="DUF1867"/>
</dbReference>
<dbReference type="OrthoDB" id="9782984at2"/>
<evidence type="ECO:0000313" key="3">
    <source>
        <dbReference type="Proteomes" id="UP000276437"/>
    </source>
</evidence>
<sequence>MYWKSAGVIHTEKTVELALRKAEEYGIKSIVVASNSGKTAELFAGKVENVVCVTHANGFKEPGVHELAPEQRELLTGKNVRILTTTHVLSGAERGISRKFGGIYPVEIIANTLKIFGQGVKVTVEIAVMALDAGLIPFGEDIIAIGGTGKGADTAVVIRPAHAANILDTYIAEIICKP</sequence>
<dbReference type="Gene3D" id="3.40.1380.20">
    <property type="entry name" value="Pyruvate kinase, C-terminal domain"/>
    <property type="match status" value="1"/>
</dbReference>
<keyword evidence="2" id="KW-0418">Kinase</keyword>
<dbReference type="RefSeq" id="WP_126305895.1">
    <property type="nucleotide sequence ID" value="NZ_AP018449.1"/>
</dbReference>
<dbReference type="PIRSF" id="PIRSF016138">
    <property type="entry name" value="UCP016138"/>
    <property type="match status" value="1"/>
</dbReference>
<evidence type="ECO:0000313" key="2">
    <source>
        <dbReference type="EMBL" id="BBB89695.1"/>
    </source>
</evidence>
<dbReference type="SUPFAM" id="SSF52935">
    <property type="entry name" value="PK C-terminal domain-like"/>
    <property type="match status" value="1"/>
</dbReference>
<keyword evidence="2" id="KW-0670">Pyruvate</keyword>
<organism evidence="2 3">
    <name type="scientific">Methylomusa anaerophila</name>
    <dbReference type="NCBI Taxonomy" id="1930071"/>
    <lineage>
        <taxon>Bacteria</taxon>
        <taxon>Bacillati</taxon>
        <taxon>Bacillota</taxon>
        <taxon>Negativicutes</taxon>
        <taxon>Selenomonadales</taxon>
        <taxon>Sporomusaceae</taxon>
        <taxon>Methylomusa</taxon>
    </lineage>
</organism>
<proteinExistence type="predicted"/>
<gene>
    <name evidence="2" type="ORF">MAMMFC1_00328</name>
</gene>
<dbReference type="Proteomes" id="UP000276437">
    <property type="component" value="Chromosome"/>
</dbReference>
<feature type="domain" description="Pyruvate kinase C-terminal" evidence="1">
    <location>
        <begin position="12"/>
        <end position="157"/>
    </location>
</feature>
<keyword evidence="2" id="KW-0808">Transferase</keyword>
<dbReference type="GO" id="GO:0016301">
    <property type="term" value="F:kinase activity"/>
    <property type="evidence" value="ECO:0007669"/>
    <property type="project" value="UniProtKB-KW"/>
</dbReference>
<dbReference type="InterPro" id="IPR015795">
    <property type="entry name" value="Pyrv_Knase_C"/>
</dbReference>
<accession>A0A348AF47</accession>
<reference evidence="2 3" key="1">
    <citation type="journal article" date="2018" name="Int. J. Syst. Evol. Microbiol.">
        <title>Methylomusa anaerophila gen. nov., sp. nov., an anaerobic methanol-utilizing bacterium isolated from a microbial fuel cell.</title>
        <authorList>
            <person name="Amano N."/>
            <person name="Yamamuro A."/>
            <person name="Miyahara M."/>
            <person name="Kouzuma A."/>
            <person name="Abe T."/>
            <person name="Watanabe K."/>
        </authorList>
    </citation>
    <scope>NUCLEOTIDE SEQUENCE [LARGE SCALE GENOMIC DNA]</scope>
    <source>
        <strain evidence="2 3">MMFC1</strain>
    </source>
</reference>
<protein>
    <submittedName>
        <fullName evidence="2">Pyruvate kinase, alpha/beta domain</fullName>
    </submittedName>
</protein>
<dbReference type="KEGG" id="mana:MAMMFC1_00328"/>
<name>A0A348AF47_9FIRM</name>
<evidence type="ECO:0000259" key="1">
    <source>
        <dbReference type="Pfam" id="PF02887"/>
    </source>
</evidence>
<keyword evidence="3" id="KW-1185">Reference proteome</keyword>
<dbReference type="AlphaFoldDB" id="A0A348AF47"/>
<dbReference type="EMBL" id="AP018449">
    <property type="protein sequence ID" value="BBB89695.1"/>
    <property type="molecule type" value="Genomic_DNA"/>
</dbReference>